<gene>
    <name evidence="11" type="ORF">DSL72_003241</name>
</gene>
<proteinExistence type="predicted"/>
<dbReference type="EC" id="2.3.2.31" evidence="2"/>
<feature type="domain" description="RING-type" evidence="10">
    <location>
        <begin position="140"/>
        <end position="346"/>
    </location>
</feature>
<dbReference type="Proteomes" id="UP000672032">
    <property type="component" value="Chromosome 1"/>
</dbReference>
<dbReference type="PANTHER" id="PTHR11685">
    <property type="entry name" value="RBR FAMILY RING FINGER AND IBR DOMAIN-CONTAINING"/>
    <property type="match status" value="1"/>
</dbReference>
<evidence type="ECO:0000256" key="4">
    <source>
        <dbReference type="ARBA" id="ARBA00022723"/>
    </source>
</evidence>
<accession>A0A8A3P7P8</accession>
<dbReference type="SMART" id="SM00647">
    <property type="entry name" value="IBR"/>
    <property type="match status" value="1"/>
</dbReference>
<dbReference type="InterPro" id="IPR031127">
    <property type="entry name" value="E3_UB_ligase_RBR"/>
</dbReference>
<evidence type="ECO:0000256" key="8">
    <source>
        <dbReference type="ARBA" id="ARBA00022833"/>
    </source>
</evidence>
<evidence type="ECO:0000256" key="1">
    <source>
        <dbReference type="ARBA" id="ARBA00001798"/>
    </source>
</evidence>
<dbReference type="EMBL" id="CP063405">
    <property type="protein sequence ID" value="QSZ28739.1"/>
    <property type="molecule type" value="Genomic_DNA"/>
</dbReference>
<keyword evidence="3" id="KW-0808">Transferase</keyword>
<organism evidence="11 12">
    <name type="scientific">Monilinia vaccinii-corymbosi</name>
    <dbReference type="NCBI Taxonomy" id="61207"/>
    <lineage>
        <taxon>Eukaryota</taxon>
        <taxon>Fungi</taxon>
        <taxon>Dikarya</taxon>
        <taxon>Ascomycota</taxon>
        <taxon>Pezizomycotina</taxon>
        <taxon>Leotiomycetes</taxon>
        <taxon>Helotiales</taxon>
        <taxon>Sclerotiniaceae</taxon>
        <taxon>Monilinia</taxon>
    </lineage>
</organism>
<dbReference type="SUPFAM" id="SSF57850">
    <property type="entry name" value="RING/U-box"/>
    <property type="match status" value="3"/>
</dbReference>
<evidence type="ECO:0000256" key="2">
    <source>
        <dbReference type="ARBA" id="ARBA00012251"/>
    </source>
</evidence>
<dbReference type="PROSITE" id="PS51873">
    <property type="entry name" value="TRIAD"/>
    <property type="match status" value="1"/>
</dbReference>
<dbReference type="GO" id="GO:0008270">
    <property type="term" value="F:zinc ion binding"/>
    <property type="evidence" value="ECO:0007669"/>
    <property type="project" value="UniProtKB-KW"/>
</dbReference>
<evidence type="ECO:0000313" key="12">
    <source>
        <dbReference type="Proteomes" id="UP000672032"/>
    </source>
</evidence>
<dbReference type="GO" id="GO:0061630">
    <property type="term" value="F:ubiquitin protein ligase activity"/>
    <property type="evidence" value="ECO:0007669"/>
    <property type="project" value="UniProtKB-EC"/>
</dbReference>
<evidence type="ECO:0000256" key="5">
    <source>
        <dbReference type="ARBA" id="ARBA00022737"/>
    </source>
</evidence>
<dbReference type="InterPro" id="IPR013083">
    <property type="entry name" value="Znf_RING/FYVE/PHD"/>
</dbReference>
<comment type="catalytic activity">
    <reaction evidence="1">
        <text>[E2 ubiquitin-conjugating enzyme]-S-ubiquitinyl-L-cysteine + [acceptor protein]-L-lysine = [E2 ubiquitin-conjugating enzyme]-L-cysteine + [acceptor protein]-N(6)-ubiquitinyl-L-lysine.</text>
        <dbReference type="EC" id="2.3.2.31"/>
    </reaction>
</comment>
<dbReference type="InterPro" id="IPR002867">
    <property type="entry name" value="IBR_dom"/>
</dbReference>
<dbReference type="OrthoDB" id="1431934at2759"/>
<name>A0A8A3P7P8_9HELO</name>
<evidence type="ECO:0000256" key="9">
    <source>
        <dbReference type="SAM" id="MobiDB-lite"/>
    </source>
</evidence>
<evidence type="ECO:0000313" key="11">
    <source>
        <dbReference type="EMBL" id="QSZ28739.1"/>
    </source>
</evidence>
<sequence length="346" mass="38064">MSGYQSIPGSFLESSSGLAVTTRDRPPLTPSDRLVATKSTATSTRSHPIPKTIFGQPVEMFTLHSVKKILSLFRKQGSIRKTSTLQTLLPKILDLESKITSDERVTVAQLLANNLPLTRFKLSEGPTVYDDAGEKVFAGKDRTCAICFDSLPAGMFRTGIHGFKMGELTMKCPYNGHHSVCTDCVRGYVVAKCGDTQWHDITCPLCPGKFAASTVEKYLSGELLVNYKEYMRTFAMRNLPGFRWCLGASCKSGQVHAPGDESPKMICQKCRFATCYSHQLPWHHGKTCEQAGGLKSKEDRDSEAWIQSQTKECPGCGVATVKNGGCDGIYCHCGTSWDWGTTLGYR</sequence>
<dbReference type="CDD" id="cd20335">
    <property type="entry name" value="BRcat_RBR"/>
    <property type="match status" value="1"/>
</dbReference>
<feature type="compositionally biased region" description="Polar residues" evidence="9">
    <location>
        <begin position="37"/>
        <end position="46"/>
    </location>
</feature>
<dbReference type="AlphaFoldDB" id="A0A8A3P7P8"/>
<evidence type="ECO:0000256" key="6">
    <source>
        <dbReference type="ARBA" id="ARBA00022771"/>
    </source>
</evidence>
<evidence type="ECO:0000256" key="7">
    <source>
        <dbReference type="ARBA" id="ARBA00022786"/>
    </source>
</evidence>
<feature type="compositionally biased region" description="Polar residues" evidence="9">
    <location>
        <begin position="1"/>
        <end position="19"/>
    </location>
</feature>
<keyword evidence="6" id="KW-0863">Zinc-finger</keyword>
<evidence type="ECO:0000259" key="10">
    <source>
        <dbReference type="PROSITE" id="PS51873"/>
    </source>
</evidence>
<dbReference type="Pfam" id="PF01485">
    <property type="entry name" value="IBR"/>
    <property type="match status" value="1"/>
</dbReference>
<keyword evidence="5" id="KW-0677">Repeat</keyword>
<dbReference type="Gene3D" id="1.20.120.1750">
    <property type="match status" value="1"/>
</dbReference>
<dbReference type="Gene3D" id="3.30.40.10">
    <property type="entry name" value="Zinc/RING finger domain, C3HC4 (zinc finger)"/>
    <property type="match status" value="1"/>
</dbReference>
<feature type="region of interest" description="Disordered" evidence="9">
    <location>
        <begin position="1"/>
        <end position="49"/>
    </location>
</feature>
<dbReference type="GO" id="GO:0016567">
    <property type="term" value="P:protein ubiquitination"/>
    <property type="evidence" value="ECO:0007669"/>
    <property type="project" value="InterPro"/>
</dbReference>
<keyword evidence="4" id="KW-0479">Metal-binding</keyword>
<keyword evidence="12" id="KW-1185">Reference proteome</keyword>
<dbReference type="InterPro" id="IPR044066">
    <property type="entry name" value="TRIAD_supradom"/>
</dbReference>
<reference evidence="11" key="1">
    <citation type="submission" date="2020-10" db="EMBL/GenBank/DDBJ databases">
        <title>Genome Sequence of Monilinia vaccinii-corymbosi Sheds Light on Mummy Berry Disease Infection of Blueberry and Mating Type.</title>
        <authorList>
            <person name="Yow A.G."/>
            <person name="Zhang Y."/>
            <person name="Bansal K."/>
            <person name="Eacker S.M."/>
            <person name="Sullivan S."/>
            <person name="Liachko I."/>
            <person name="Cubeta M.A."/>
            <person name="Rollins J.A."/>
            <person name="Ashrafi H."/>
        </authorList>
    </citation>
    <scope>NUCLEOTIDE SEQUENCE</scope>
    <source>
        <strain evidence="11">RL-1</strain>
    </source>
</reference>
<evidence type="ECO:0000256" key="3">
    <source>
        <dbReference type="ARBA" id="ARBA00022679"/>
    </source>
</evidence>
<keyword evidence="8" id="KW-0862">Zinc</keyword>
<protein>
    <recommendedName>
        <fullName evidence="2">RBR-type E3 ubiquitin transferase</fullName>
        <ecNumber evidence="2">2.3.2.31</ecNumber>
    </recommendedName>
</protein>
<keyword evidence="7" id="KW-0833">Ubl conjugation pathway</keyword>